<keyword evidence="1" id="KW-0812">Transmembrane</keyword>
<evidence type="ECO:0000256" key="2">
    <source>
        <dbReference type="SAM" id="SignalP"/>
    </source>
</evidence>
<evidence type="ECO:0000313" key="4">
    <source>
        <dbReference type="Proteomes" id="UP000027746"/>
    </source>
</evidence>
<dbReference type="Proteomes" id="UP000027746">
    <property type="component" value="Unassembled WGS sequence"/>
</dbReference>
<keyword evidence="2" id="KW-0732">Signal</keyword>
<comment type="caution">
    <text evidence="3">The sequence shown here is derived from an EMBL/GenBank/DDBJ whole genome shotgun (WGS) entry which is preliminary data.</text>
</comment>
<evidence type="ECO:0000313" key="3">
    <source>
        <dbReference type="EMBL" id="KEJ96092.1"/>
    </source>
</evidence>
<dbReference type="AlphaFoldDB" id="A0A073JEE9"/>
<name>A0A073JEE9_9RHOB</name>
<gene>
    <name evidence="3" type="ORF">SUH3_17675</name>
</gene>
<feature type="chain" id="PRO_5041159725" evidence="2">
    <location>
        <begin position="21"/>
        <end position="254"/>
    </location>
</feature>
<keyword evidence="1" id="KW-0472">Membrane</keyword>
<keyword evidence="1" id="KW-1133">Transmembrane helix</keyword>
<dbReference type="OrthoDB" id="9815212at2"/>
<protein>
    <submittedName>
        <fullName evidence="3">Membrane protein</fullName>
    </submittedName>
</protein>
<dbReference type="InterPro" id="IPR019088">
    <property type="entry name" value="CHP02186-rel_TM"/>
</dbReference>
<feature type="transmembrane region" description="Helical" evidence="1">
    <location>
        <begin position="228"/>
        <end position="252"/>
    </location>
</feature>
<feature type="signal peptide" evidence="2">
    <location>
        <begin position="1"/>
        <end position="20"/>
    </location>
</feature>
<sequence length="254" mass="27846">MMRGLVLAFLTFCATLPARAEEVVLGLSKDEVAITASFNGSDILIFGAVLREEPIPSGSPLEVVITVSGPSTPVTVRRKERRFGIWINTDAVEVDRAPSYYAVASSGPLREVLSNIEDLRYRITVPRAIRSVGAPMTILDSAAFTRALIRIRGNMGLYQVLEENVVVDQQTLFRTSIQLPSAVTEGGYITRIFLTRDGKVVSQYQTTIEVRKVGLERWLFALSRNQPLLYGLMSIAIAIAAGWGASAGFALLRR</sequence>
<dbReference type="Pfam" id="PF09608">
    <property type="entry name" value="Alph_Pro_TM"/>
    <property type="match status" value="1"/>
</dbReference>
<accession>A0A073JEE9</accession>
<reference evidence="3 4" key="1">
    <citation type="submission" date="2014-01" db="EMBL/GenBank/DDBJ databases">
        <title>Sulfitobacter sp. H3 (MCCC 1A00686) Genome Sequencing.</title>
        <authorList>
            <person name="Lai Q."/>
            <person name="Hong Z."/>
        </authorList>
    </citation>
    <scope>NUCLEOTIDE SEQUENCE [LARGE SCALE GENOMIC DNA]</scope>
    <source>
        <strain evidence="3 4">H3</strain>
    </source>
</reference>
<proteinExistence type="predicted"/>
<dbReference type="EMBL" id="JAMD01000004">
    <property type="protein sequence ID" value="KEJ96092.1"/>
    <property type="molecule type" value="Genomic_DNA"/>
</dbReference>
<organism evidence="3 4">
    <name type="scientific">Pseudosulfitobacter pseudonitzschiae</name>
    <dbReference type="NCBI Taxonomy" id="1402135"/>
    <lineage>
        <taxon>Bacteria</taxon>
        <taxon>Pseudomonadati</taxon>
        <taxon>Pseudomonadota</taxon>
        <taxon>Alphaproteobacteria</taxon>
        <taxon>Rhodobacterales</taxon>
        <taxon>Roseobacteraceae</taxon>
        <taxon>Pseudosulfitobacter</taxon>
    </lineage>
</organism>
<evidence type="ECO:0000256" key="1">
    <source>
        <dbReference type="SAM" id="Phobius"/>
    </source>
</evidence>
<keyword evidence="4" id="KW-1185">Reference proteome</keyword>